<evidence type="ECO:0000313" key="2">
    <source>
        <dbReference type="EMBL" id="OIR14562.1"/>
    </source>
</evidence>
<keyword evidence="1" id="KW-0472">Membrane</keyword>
<dbReference type="EMBL" id="MLJW01000011">
    <property type="protein sequence ID" value="OIR14562.1"/>
    <property type="molecule type" value="Genomic_DNA"/>
</dbReference>
<keyword evidence="1" id="KW-1133">Transmembrane helix</keyword>
<sequence>MNPTAQAFGIGIILGIILFFILARAGLIDKLLASMNKWFK</sequence>
<keyword evidence="1" id="KW-0812">Transmembrane</keyword>
<dbReference type="AlphaFoldDB" id="A0A1J5T136"/>
<proteinExistence type="predicted"/>
<comment type="caution">
    <text evidence="2">The sequence shown here is derived from an EMBL/GenBank/DDBJ whole genome shotgun (WGS) entry which is preliminary data.</text>
</comment>
<organism evidence="2">
    <name type="scientific">mine drainage metagenome</name>
    <dbReference type="NCBI Taxonomy" id="410659"/>
    <lineage>
        <taxon>unclassified sequences</taxon>
        <taxon>metagenomes</taxon>
        <taxon>ecological metagenomes</taxon>
    </lineage>
</organism>
<accession>A0A1J5T136</accession>
<protein>
    <submittedName>
        <fullName evidence="2">Uncharacterized protein</fullName>
    </submittedName>
</protein>
<name>A0A1J5T136_9ZZZZ</name>
<gene>
    <name evidence="2" type="ORF">GALL_43630</name>
</gene>
<reference evidence="2" key="1">
    <citation type="submission" date="2016-10" db="EMBL/GenBank/DDBJ databases">
        <title>Sequence of Gallionella enrichment culture.</title>
        <authorList>
            <person name="Poehlein A."/>
            <person name="Muehling M."/>
            <person name="Daniel R."/>
        </authorList>
    </citation>
    <scope>NUCLEOTIDE SEQUENCE</scope>
</reference>
<evidence type="ECO:0000256" key="1">
    <source>
        <dbReference type="SAM" id="Phobius"/>
    </source>
</evidence>
<feature type="transmembrane region" description="Helical" evidence="1">
    <location>
        <begin position="6"/>
        <end position="27"/>
    </location>
</feature>